<feature type="signal peptide" evidence="1">
    <location>
        <begin position="1"/>
        <end position="18"/>
    </location>
</feature>
<reference evidence="2" key="2">
    <citation type="submission" date="2014-07" db="EMBL/GenBank/DDBJ databases">
        <authorList>
            <person name="Chen Z."/>
            <person name="Lei X."/>
            <person name="Zhang J."/>
            <person name="Zhang B."/>
            <person name="Li Y."/>
            <person name="Zhang H."/>
            <person name="Zheng T."/>
        </authorList>
    </citation>
    <scope>NUCLEOTIDE SEQUENCE</scope>
    <source>
        <strain evidence="2">KD52</strain>
    </source>
</reference>
<comment type="caution">
    <text evidence="2">The sequence shown here is derived from an EMBL/GenBank/DDBJ whole genome shotgun (WGS) entry which is preliminary data.</text>
</comment>
<evidence type="ECO:0000313" key="4">
    <source>
        <dbReference type="Proteomes" id="UP000029736"/>
    </source>
</evidence>
<dbReference type="EMBL" id="JPOS01000006">
    <property type="protein sequence ID" value="KGE89448.1"/>
    <property type="molecule type" value="Genomic_DNA"/>
</dbReference>
<feature type="chain" id="PRO_5007759538" description="Secretion system C-terminal sorting domain-containing protein" evidence="1">
    <location>
        <begin position="19"/>
        <end position="521"/>
    </location>
</feature>
<evidence type="ECO:0008006" key="5">
    <source>
        <dbReference type="Google" id="ProtNLM"/>
    </source>
</evidence>
<evidence type="ECO:0000313" key="2">
    <source>
        <dbReference type="EMBL" id="KGE89448.1"/>
    </source>
</evidence>
<keyword evidence="4" id="KW-1185">Reference proteome</keyword>
<dbReference type="PANTHER" id="PTHR42754:SF1">
    <property type="entry name" value="LIPOPROTEIN"/>
    <property type="match status" value="1"/>
</dbReference>
<keyword evidence="1" id="KW-0732">Signal</keyword>
<evidence type="ECO:0000256" key="1">
    <source>
        <dbReference type="SAM" id="SignalP"/>
    </source>
</evidence>
<dbReference type="RefSeq" id="WP_044216222.1">
    <property type="nucleotide sequence ID" value="NZ_JBKAGJ010000063.1"/>
</dbReference>
<dbReference type="AlphaFoldDB" id="A0A098SCQ0"/>
<organism evidence="2 4">
    <name type="scientific">Phaeodactylibacter xiamenensis</name>
    <dbReference type="NCBI Taxonomy" id="1524460"/>
    <lineage>
        <taxon>Bacteria</taxon>
        <taxon>Pseudomonadati</taxon>
        <taxon>Bacteroidota</taxon>
        <taxon>Saprospiria</taxon>
        <taxon>Saprospirales</taxon>
        <taxon>Haliscomenobacteraceae</taxon>
        <taxon>Phaeodactylibacter</taxon>
    </lineage>
</organism>
<proteinExistence type="predicted"/>
<name>A0A098SCQ0_9BACT</name>
<dbReference type="PANTHER" id="PTHR42754">
    <property type="entry name" value="ENDOGLUCANASE"/>
    <property type="match status" value="1"/>
</dbReference>
<sequence length="521" mass="57585">MKNFLWHLLLILCSTTFAQTTTFNKRIDTGYPFLNITEVLPTDSCYYATGVITHETDSIFSVGHLFLKLSLEGEILWHKKLGTPQKSYESWGSGLFSTDESSFVTMGITKDSIPKIALIKYNGNGDTIFTKEYINPFYPEESFISAAQNVSPYKNDEISLISGIDADPDGGNSEIYWLRLNAAGEIINSFIYAAPEHNTPESQTIDENGNITIGAFSHNIGQVNQNFTCQAQILQIDSLGNQKWLYKTPANQLFSSARSLLPTPDGSLIVGTGKGVETAINSSSGRVDWNPCFFKLNADRQMEWTRGFRGEFPWTNFSMVKIVEATDQSGYLGISWTAETESIGELRKGTWLMKASPQGDSLWVRYFTLFDEEPLAPEPMDLKATPDGGYIVCGAIDPPDDGGVHPLRYGWLLKLDEHGCLVPGCHLPNSTAPEPGTPPQLALFPNPARDFINFELRGARPAPDGVFRILDVQGQLLQTIPAQEALGTVVVPVHDWAAGAYVVQYLEGGQLRATEQFLKVE</sequence>
<dbReference type="Proteomes" id="UP000029736">
    <property type="component" value="Unassembled WGS sequence"/>
</dbReference>
<dbReference type="EMBL" id="JPOS01000005">
    <property type="protein sequence ID" value="KGE89507.1"/>
    <property type="molecule type" value="Genomic_DNA"/>
</dbReference>
<evidence type="ECO:0000313" key="3">
    <source>
        <dbReference type="EMBL" id="KGE89507.1"/>
    </source>
</evidence>
<reference evidence="2 4" key="1">
    <citation type="journal article" date="2014" name="Int. J. Syst. Evol. Microbiol.">
        <title>Phaeodactylibacter xiamenensis gen. nov., sp. nov., a member of the family Saprospiraceae isolated from the marine alga Phaeodactylum tricornutum.</title>
        <authorList>
            <person name="Chen Z.Jr."/>
            <person name="Lei X."/>
            <person name="Lai Q."/>
            <person name="Li Y."/>
            <person name="Zhang B."/>
            <person name="Zhang J."/>
            <person name="Zhang H."/>
            <person name="Yang L."/>
            <person name="Zheng W."/>
            <person name="Tian Y."/>
            <person name="Yu Z."/>
            <person name="Xu H.Jr."/>
            <person name="Zheng T."/>
        </authorList>
    </citation>
    <scope>NUCLEOTIDE SEQUENCE [LARGE SCALE GENOMIC DNA]</scope>
    <source>
        <strain evidence="2 4">KD52</strain>
    </source>
</reference>
<protein>
    <recommendedName>
        <fullName evidence="5">Secretion system C-terminal sorting domain-containing protein</fullName>
    </recommendedName>
</protein>
<dbReference type="STRING" id="1524460.IX84_02320"/>
<accession>A0A098SCQ0</accession>
<dbReference type="OrthoDB" id="1076849at2"/>
<dbReference type="SUPFAM" id="SSF63829">
    <property type="entry name" value="Calcium-dependent phosphotriesterase"/>
    <property type="match status" value="1"/>
</dbReference>
<gene>
    <name evidence="3" type="ORF">IX84_02320</name>
    <name evidence="2" type="ORF">IX84_02350</name>
</gene>
<dbReference type="InterPro" id="IPR026444">
    <property type="entry name" value="Secre_tail"/>
</dbReference>
<dbReference type="NCBIfam" id="TIGR04183">
    <property type="entry name" value="Por_Secre_tail"/>
    <property type="match status" value="1"/>
</dbReference>